<dbReference type="PROSITE" id="PS51786">
    <property type="entry name" value="LON_PROTEOLYTIC"/>
    <property type="match status" value="1"/>
</dbReference>
<comment type="catalytic activity">
    <reaction evidence="9 10 13">
        <text>Hydrolysis of proteins in presence of ATP.</text>
        <dbReference type="EC" id="3.4.21.53"/>
    </reaction>
</comment>
<evidence type="ECO:0000256" key="12">
    <source>
        <dbReference type="PIRSR" id="PIRSR001174-2"/>
    </source>
</evidence>
<dbReference type="SUPFAM" id="SSF88697">
    <property type="entry name" value="PUA domain-like"/>
    <property type="match status" value="1"/>
</dbReference>
<evidence type="ECO:0000313" key="19">
    <source>
        <dbReference type="Proteomes" id="UP000198736"/>
    </source>
</evidence>
<comment type="induction">
    <text evidence="9">By heat shock.</text>
</comment>
<dbReference type="SMART" id="SM00382">
    <property type="entry name" value="AAA"/>
    <property type="match status" value="1"/>
</dbReference>
<keyword evidence="3 9" id="KW-0645">Protease</keyword>
<dbReference type="STRING" id="1742973.COMA2_190093"/>
<dbReference type="InterPro" id="IPR027543">
    <property type="entry name" value="Lon_bac"/>
</dbReference>
<sequence>MEHTVLSTLPILPVKRTVLFPGVMIPLTVGRERSVAAINAAMKTEEKTIVVVAQRDPQTEEPVLADLYSIGTKAIVKQIGQLSEGTIHVLVQGLDRVVLLKEEQSTPYSTARVRTLGRPSDDGPEVKALHRAVQELVSELPRLIQAPGIQEVGAVLSNEDDSVALAYRIASLVNLNAVEEQQLLESSSTLDLLRSLYTALSKEIQILQLREKIAQDAQTKIGKSQREYILREQLKAIQQELGEDENEENEVARLKKQIAEADLPEHVRKEVEREATRLGKVPPTSPDHQVLRAYLELVLELPWNKASEEHLDLSTVRQVLEEDHYGIKEVKERIVEHLAVLKLNPTAKAPILCLVGPPGVGKTSLGQSIARAMGRTFERFSLGGVHDEAELRGHRRTYVGSLPGRIIQAIRRAGVNNPVLMLDEVDKMGRDFRGDPASALLEILDPAQNHTFRDHYLDLPFDLSKVFFITTANTLDTISQPLLDRMEIIRLQGYSEREKAEIARRYLWPRRLTEAGIEASQAVLTDEVLNLVISRYTREAGVRQLEQMLGRLTRKVALTFADLREGQERRPVAIPPDILGEWLGSERFMPEEARKSLPPGVATGLAWTPTGGDVLYVETTLLPGSHELTLTGQLGDVMQESARAARSYLWSHAESMGLDISRFKRNGLHIHVPSGAIPKDGPSAGITMATALASAYEGKAVRSDTAMTGEISLSGLVLPVGGIKEKVLAAHRAGIKRIIIPKANEKDLKEVPQEVRDELTFILTERIEEVLPAAFNQDSGYRSSGSGNEPMATSSAPGHA</sequence>
<feature type="active site" evidence="9 11">
    <location>
        <position position="726"/>
    </location>
</feature>
<dbReference type="FunFam" id="3.40.50.300:FF:000382">
    <property type="entry name" value="Lon protease homolog 2, peroxisomal"/>
    <property type="match status" value="1"/>
</dbReference>
<evidence type="ECO:0000256" key="3">
    <source>
        <dbReference type="ARBA" id="ARBA00022670"/>
    </source>
</evidence>
<dbReference type="Proteomes" id="UP000198736">
    <property type="component" value="Unassembled WGS sequence"/>
</dbReference>
<dbReference type="InterPro" id="IPR008268">
    <property type="entry name" value="Peptidase_S16_AS"/>
</dbReference>
<dbReference type="SUPFAM" id="SSF54211">
    <property type="entry name" value="Ribosomal protein S5 domain 2-like"/>
    <property type="match status" value="1"/>
</dbReference>
<dbReference type="PIRSF" id="PIRSF001174">
    <property type="entry name" value="Lon_proteas"/>
    <property type="match status" value="1"/>
</dbReference>
<dbReference type="InterPro" id="IPR020568">
    <property type="entry name" value="Ribosomal_Su5_D2-typ_SF"/>
</dbReference>
<dbReference type="PANTHER" id="PTHR10046">
    <property type="entry name" value="ATP DEPENDENT LON PROTEASE FAMILY MEMBER"/>
    <property type="match status" value="1"/>
</dbReference>
<dbReference type="GO" id="GO:0043565">
    <property type="term" value="F:sequence-specific DNA binding"/>
    <property type="evidence" value="ECO:0007669"/>
    <property type="project" value="UniProtKB-UniRule"/>
</dbReference>
<dbReference type="SUPFAM" id="SSF52540">
    <property type="entry name" value="P-loop containing nucleoside triphosphate hydrolases"/>
    <property type="match status" value="1"/>
</dbReference>
<dbReference type="GO" id="GO:0016887">
    <property type="term" value="F:ATP hydrolysis activity"/>
    <property type="evidence" value="ECO:0007669"/>
    <property type="project" value="UniProtKB-UniRule"/>
</dbReference>
<dbReference type="SMART" id="SM00464">
    <property type="entry name" value="LON"/>
    <property type="match status" value="1"/>
</dbReference>
<dbReference type="GO" id="GO:0004252">
    <property type="term" value="F:serine-type endopeptidase activity"/>
    <property type="evidence" value="ECO:0007669"/>
    <property type="project" value="UniProtKB-UniRule"/>
</dbReference>
<dbReference type="RefSeq" id="WP_090896329.1">
    <property type="nucleotide sequence ID" value="NZ_CZPZ01000011.1"/>
</dbReference>
<evidence type="ECO:0000256" key="1">
    <source>
        <dbReference type="ARBA" id="ARBA00004496"/>
    </source>
</evidence>
<dbReference type="Gene3D" id="3.30.230.10">
    <property type="match status" value="1"/>
</dbReference>
<keyword evidence="5 9" id="KW-0378">Hydrolase</keyword>
<evidence type="ECO:0000313" key="18">
    <source>
        <dbReference type="EMBL" id="CUS34900.1"/>
    </source>
</evidence>
<feature type="active site" evidence="9 11">
    <location>
        <position position="683"/>
    </location>
</feature>
<dbReference type="InterPro" id="IPR003593">
    <property type="entry name" value="AAA+_ATPase"/>
</dbReference>
<evidence type="ECO:0000256" key="10">
    <source>
        <dbReference type="PIRNR" id="PIRNR001174"/>
    </source>
</evidence>
<keyword evidence="8 9" id="KW-0346">Stress response</keyword>
<evidence type="ECO:0000256" key="9">
    <source>
        <dbReference type="HAMAP-Rule" id="MF_01973"/>
    </source>
</evidence>
<evidence type="ECO:0000256" key="4">
    <source>
        <dbReference type="ARBA" id="ARBA00022741"/>
    </source>
</evidence>
<evidence type="ECO:0000256" key="15">
    <source>
        <dbReference type="SAM" id="MobiDB-lite"/>
    </source>
</evidence>
<dbReference type="InterPro" id="IPR046336">
    <property type="entry name" value="Lon_prtase_N_sf"/>
</dbReference>
<dbReference type="InterPro" id="IPR014721">
    <property type="entry name" value="Ribsml_uS5_D2-typ_fold_subgr"/>
</dbReference>
<protein>
    <recommendedName>
        <fullName evidence="9 10">Lon protease</fullName>
        <ecNumber evidence="9 10">3.4.21.53</ecNumber>
    </recommendedName>
    <alternativeName>
        <fullName evidence="9">ATP-dependent protease La</fullName>
    </alternativeName>
</protein>
<dbReference type="GO" id="GO:0005737">
    <property type="term" value="C:cytoplasm"/>
    <property type="evidence" value="ECO:0007669"/>
    <property type="project" value="UniProtKB-SubCell"/>
</dbReference>
<dbReference type="Pfam" id="PF22667">
    <property type="entry name" value="Lon_lid"/>
    <property type="match status" value="1"/>
</dbReference>
<feature type="domain" description="Lon proteolytic" evidence="16">
    <location>
        <begin position="596"/>
        <end position="777"/>
    </location>
</feature>
<dbReference type="OrthoDB" id="9803599at2"/>
<evidence type="ECO:0000256" key="2">
    <source>
        <dbReference type="ARBA" id="ARBA00022490"/>
    </source>
</evidence>
<dbReference type="GO" id="GO:0034605">
    <property type="term" value="P:cellular response to heat"/>
    <property type="evidence" value="ECO:0007669"/>
    <property type="project" value="UniProtKB-UniRule"/>
</dbReference>
<keyword evidence="19" id="KW-1185">Reference proteome</keyword>
<evidence type="ECO:0000256" key="14">
    <source>
        <dbReference type="RuleBase" id="RU000591"/>
    </source>
</evidence>
<dbReference type="InterPro" id="IPR054594">
    <property type="entry name" value="Lon_lid"/>
</dbReference>
<name>A0A0S4LFX5_9BACT</name>
<dbReference type="EC" id="3.4.21.53" evidence="9 10"/>
<dbReference type="AlphaFoldDB" id="A0A0S4LFX5"/>
<feature type="domain" description="Lon N-terminal" evidence="17">
    <location>
        <begin position="9"/>
        <end position="204"/>
    </location>
</feature>
<evidence type="ECO:0000259" key="17">
    <source>
        <dbReference type="PROSITE" id="PS51787"/>
    </source>
</evidence>
<dbReference type="GO" id="GO:0005524">
    <property type="term" value="F:ATP binding"/>
    <property type="evidence" value="ECO:0007669"/>
    <property type="project" value="UniProtKB-UniRule"/>
</dbReference>
<organism evidence="18 19">
    <name type="scientific">Candidatus Nitrospira nitrificans</name>
    <dbReference type="NCBI Taxonomy" id="1742973"/>
    <lineage>
        <taxon>Bacteria</taxon>
        <taxon>Pseudomonadati</taxon>
        <taxon>Nitrospirota</taxon>
        <taxon>Nitrospiria</taxon>
        <taxon>Nitrospirales</taxon>
        <taxon>Nitrospiraceae</taxon>
        <taxon>Nitrospira</taxon>
    </lineage>
</organism>
<dbReference type="Gene3D" id="1.20.5.5270">
    <property type="match status" value="1"/>
</dbReference>
<dbReference type="Gene3D" id="3.40.50.300">
    <property type="entry name" value="P-loop containing nucleotide triphosphate hydrolases"/>
    <property type="match status" value="1"/>
</dbReference>
<proteinExistence type="evidence at transcript level"/>
<evidence type="ECO:0000256" key="6">
    <source>
        <dbReference type="ARBA" id="ARBA00022825"/>
    </source>
</evidence>
<dbReference type="EMBL" id="CZPZ01000011">
    <property type="protein sequence ID" value="CUS34900.1"/>
    <property type="molecule type" value="Genomic_DNA"/>
</dbReference>
<comment type="similarity">
    <text evidence="9 10 13 14">Belongs to the peptidase S16 family.</text>
</comment>
<dbReference type="GO" id="GO:0006515">
    <property type="term" value="P:protein quality control for misfolded or incompletely synthesized proteins"/>
    <property type="evidence" value="ECO:0007669"/>
    <property type="project" value="UniProtKB-UniRule"/>
</dbReference>
<dbReference type="CDD" id="cd19500">
    <property type="entry name" value="RecA-like_Lon"/>
    <property type="match status" value="1"/>
</dbReference>
<feature type="binding site" evidence="9 12">
    <location>
        <begin position="356"/>
        <end position="363"/>
    </location>
    <ligand>
        <name>ATP</name>
        <dbReference type="ChEBI" id="CHEBI:30616"/>
    </ligand>
</feature>
<dbReference type="NCBIfam" id="TIGR00763">
    <property type="entry name" value="lon"/>
    <property type="match status" value="1"/>
</dbReference>
<keyword evidence="7 9" id="KW-0067">ATP-binding</keyword>
<dbReference type="InterPro" id="IPR015947">
    <property type="entry name" value="PUA-like_sf"/>
</dbReference>
<reference evidence="19" key="1">
    <citation type="submission" date="2015-10" db="EMBL/GenBank/DDBJ databases">
        <authorList>
            <person name="Luecker S."/>
            <person name="Luecker S."/>
        </authorList>
    </citation>
    <scope>NUCLEOTIDE SEQUENCE [LARGE SCALE GENOMIC DNA]</scope>
</reference>
<dbReference type="InterPro" id="IPR027417">
    <property type="entry name" value="P-loop_NTPase"/>
</dbReference>
<evidence type="ECO:0000256" key="5">
    <source>
        <dbReference type="ARBA" id="ARBA00022801"/>
    </source>
</evidence>
<comment type="subcellular location">
    <subcellularLocation>
        <location evidence="1 9 10">Cytoplasm</location>
    </subcellularLocation>
</comment>
<evidence type="ECO:0000256" key="7">
    <source>
        <dbReference type="ARBA" id="ARBA00022840"/>
    </source>
</evidence>
<dbReference type="Gene3D" id="2.30.130.40">
    <property type="entry name" value="LON domain-like"/>
    <property type="match status" value="1"/>
</dbReference>
<evidence type="ECO:0000259" key="16">
    <source>
        <dbReference type="PROSITE" id="PS51786"/>
    </source>
</evidence>
<comment type="subunit">
    <text evidence="9 10">Homohexamer. Organized in a ring with a central cavity.</text>
</comment>
<dbReference type="InterPro" id="IPR008269">
    <property type="entry name" value="Lon_proteolytic"/>
</dbReference>
<dbReference type="InterPro" id="IPR003959">
    <property type="entry name" value="ATPase_AAA_core"/>
</dbReference>
<keyword evidence="4 9" id="KW-0547">Nucleotide-binding</keyword>
<dbReference type="GO" id="GO:0004176">
    <property type="term" value="F:ATP-dependent peptidase activity"/>
    <property type="evidence" value="ECO:0007669"/>
    <property type="project" value="UniProtKB-UniRule"/>
</dbReference>
<dbReference type="Pfam" id="PF00004">
    <property type="entry name" value="AAA"/>
    <property type="match status" value="1"/>
</dbReference>
<dbReference type="Gene3D" id="1.10.8.60">
    <property type="match status" value="1"/>
</dbReference>
<dbReference type="InterPro" id="IPR027065">
    <property type="entry name" value="Lon_Prtase"/>
</dbReference>
<keyword evidence="2 9" id="KW-0963">Cytoplasm</keyword>
<dbReference type="PRINTS" id="PR00830">
    <property type="entry name" value="ENDOLAPTASE"/>
</dbReference>
<dbReference type="Pfam" id="PF05362">
    <property type="entry name" value="Lon_C"/>
    <property type="match status" value="1"/>
</dbReference>
<feature type="region of interest" description="Disordered" evidence="15">
    <location>
        <begin position="778"/>
        <end position="800"/>
    </location>
</feature>
<dbReference type="InterPro" id="IPR003111">
    <property type="entry name" value="Lon_prtase_N"/>
</dbReference>
<comment type="function">
    <text evidence="9">ATP-dependent serine protease that mediates the selective degradation of mutant and abnormal proteins as well as certain short-lived regulatory proteins. Required for cellular homeostasis and for survival from DNA damage and developmental changes induced by stress. Degrades polypeptides processively to yield small peptide fragments that are 5 to 10 amino acids long. Binds to DNA in a double-stranded, site-specific manner.</text>
</comment>
<evidence type="ECO:0000256" key="11">
    <source>
        <dbReference type="PIRSR" id="PIRSR001174-1"/>
    </source>
</evidence>
<gene>
    <name evidence="9 18" type="primary">lon</name>
    <name evidence="18" type="ORF">COMA2_190093</name>
</gene>
<dbReference type="Pfam" id="PF02190">
    <property type="entry name" value="LON_substr_bdg"/>
    <property type="match status" value="1"/>
</dbReference>
<dbReference type="HAMAP" id="MF_01973">
    <property type="entry name" value="lon_bact"/>
    <property type="match status" value="1"/>
</dbReference>
<evidence type="ECO:0000256" key="13">
    <source>
        <dbReference type="PROSITE-ProRule" id="PRU01122"/>
    </source>
</evidence>
<dbReference type="PROSITE" id="PS51787">
    <property type="entry name" value="LON_N"/>
    <property type="match status" value="1"/>
</dbReference>
<accession>A0A0S4LFX5</accession>
<dbReference type="InterPro" id="IPR004815">
    <property type="entry name" value="Lon_bac/euk-typ"/>
</dbReference>
<dbReference type="PROSITE" id="PS01046">
    <property type="entry name" value="LON_SER"/>
    <property type="match status" value="1"/>
</dbReference>
<dbReference type="Gene3D" id="1.20.58.1480">
    <property type="match status" value="1"/>
</dbReference>
<keyword evidence="6 9" id="KW-0720">Serine protease</keyword>
<evidence type="ECO:0000256" key="8">
    <source>
        <dbReference type="ARBA" id="ARBA00023016"/>
    </source>
</evidence>